<name>A0ABV2SJI9_9GAMM</name>
<dbReference type="Proteomes" id="UP001549366">
    <property type="component" value="Unassembled WGS sequence"/>
</dbReference>
<proteinExistence type="predicted"/>
<evidence type="ECO:0000313" key="1">
    <source>
        <dbReference type="EMBL" id="MET4757928.1"/>
    </source>
</evidence>
<keyword evidence="2" id="KW-1185">Reference proteome</keyword>
<protein>
    <submittedName>
        <fullName evidence="1">Uncharacterized protein</fullName>
    </submittedName>
</protein>
<comment type="caution">
    <text evidence="1">The sequence shown here is derived from an EMBL/GenBank/DDBJ whole genome shotgun (WGS) entry which is preliminary data.</text>
</comment>
<dbReference type="EMBL" id="JBEWTB010000002">
    <property type="protein sequence ID" value="MET4757928.1"/>
    <property type="molecule type" value="Genomic_DNA"/>
</dbReference>
<reference evidence="1 2" key="1">
    <citation type="submission" date="2024-06" db="EMBL/GenBank/DDBJ databases">
        <title>Genomic Encyclopedia of Type Strains, Phase V (KMG-V): Genome sequencing to study the core and pangenomes of soil and plant-associated prokaryotes.</title>
        <authorList>
            <person name="Whitman W."/>
        </authorList>
    </citation>
    <scope>NUCLEOTIDE SEQUENCE [LARGE SCALE GENOMIC DNA]</scope>
    <source>
        <strain evidence="1 2">NE40</strain>
    </source>
</reference>
<organism evidence="1 2">
    <name type="scientific">Endozoicomonas lisbonensis</name>
    <dbReference type="NCBI Taxonomy" id="3120522"/>
    <lineage>
        <taxon>Bacteria</taxon>
        <taxon>Pseudomonadati</taxon>
        <taxon>Pseudomonadota</taxon>
        <taxon>Gammaproteobacteria</taxon>
        <taxon>Oceanospirillales</taxon>
        <taxon>Endozoicomonadaceae</taxon>
        <taxon>Endozoicomonas</taxon>
    </lineage>
</organism>
<accession>A0ABV2SJI9</accession>
<gene>
    <name evidence="1" type="ORF">V5J35_003120</name>
</gene>
<evidence type="ECO:0000313" key="2">
    <source>
        <dbReference type="Proteomes" id="UP001549366"/>
    </source>
</evidence>
<dbReference type="RefSeq" id="WP_354008050.1">
    <property type="nucleotide sequence ID" value="NZ_JBEWTA010000001.1"/>
</dbReference>
<sequence length="116" mass="13447">MGKVITDSSDVNTVSSLYNNSDYILDIQKVNWSFVYFPTDWNNYRVIYTSKLRLIDSRRSKVIAEGFCSRIPVESDSAPSYDELLKNKAEGLKKELELAARYCIQEFKTNVFEIEN</sequence>